<dbReference type="GO" id="GO:0005737">
    <property type="term" value="C:cytoplasm"/>
    <property type="evidence" value="ECO:0000318"/>
    <property type="project" value="GO_Central"/>
</dbReference>
<dbReference type="PANTHER" id="PTHR43888">
    <property type="entry name" value="DNAJ-LIKE-2, ISOFORM A-RELATED"/>
    <property type="match status" value="1"/>
</dbReference>
<dbReference type="InterPro" id="IPR044713">
    <property type="entry name" value="DNJA1/2-like"/>
</dbReference>
<dbReference type="EMBL" id="CM003142">
    <property type="protein sequence ID" value="KIS70600.1"/>
    <property type="molecule type" value="Genomic_DNA"/>
</dbReference>
<evidence type="ECO:0000256" key="3">
    <source>
        <dbReference type="ARBA" id="ARBA00022771"/>
    </source>
</evidence>
<dbReference type="PRINTS" id="PR00625">
    <property type="entry name" value="JDOMAIN"/>
</dbReference>
<evidence type="ECO:0000313" key="9">
    <source>
        <dbReference type="EMBL" id="KIS70600.1"/>
    </source>
</evidence>
<dbReference type="InterPro" id="IPR008971">
    <property type="entry name" value="HSP40/DnaJ_pept-bd"/>
</dbReference>
<evidence type="ECO:0000259" key="8">
    <source>
        <dbReference type="PROSITE" id="PS51188"/>
    </source>
</evidence>
<dbReference type="InterPro" id="IPR036410">
    <property type="entry name" value="HSP_DnaJ_Cys-rich_dom_sf"/>
</dbReference>
<dbReference type="OrthoDB" id="550424at2759"/>
<dbReference type="GO" id="GO:0030544">
    <property type="term" value="F:Hsp70 protein binding"/>
    <property type="evidence" value="ECO:0007669"/>
    <property type="project" value="InterPro"/>
</dbReference>
<dbReference type="SUPFAM" id="SSF49493">
    <property type="entry name" value="HSP40/DnaJ peptide-binding domain"/>
    <property type="match status" value="2"/>
</dbReference>
<keyword evidence="10" id="KW-1185">Reference proteome</keyword>
<dbReference type="Proteomes" id="UP000000561">
    <property type="component" value="Chromosome 3"/>
</dbReference>
<feature type="compositionally biased region" description="Basic and acidic residues" evidence="6">
    <location>
        <begin position="64"/>
        <end position="74"/>
    </location>
</feature>
<gene>
    <name evidence="9" type="ORF">UMAG_01765</name>
</gene>
<dbReference type="FunCoup" id="A0A0D1E888">
    <property type="interactions" value="301"/>
</dbReference>
<evidence type="ECO:0000256" key="5">
    <source>
        <dbReference type="PROSITE-ProRule" id="PRU00546"/>
    </source>
</evidence>
<organism evidence="9 10">
    <name type="scientific">Mycosarcoma maydis</name>
    <name type="common">Corn smut fungus</name>
    <name type="synonym">Ustilago maydis</name>
    <dbReference type="NCBI Taxonomy" id="5270"/>
    <lineage>
        <taxon>Eukaryota</taxon>
        <taxon>Fungi</taxon>
        <taxon>Dikarya</taxon>
        <taxon>Basidiomycota</taxon>
        <taxon>Ustilaginomycotina</taxon>
        <taxon>Ustilaginomycetes</taxon>
        <taxon>Ustilaginales</taxon>
        <taxon>Ustilaginaceae</taxon>
        <taxon>Mycosarcoma</taxon>
    </lineage>
</organism>
<dbReference type="CDD" id="cd10719">
    <property type="entry name" value="DnaJ_zf"/>
    <property type="match status" value="1"/>
</dbReference>
<dbReference type="STRING" id="237631.A0A0D1E888"/>
<reference evidence="9 10" key="1">
    <citation type="journal article" date="2006" name="Nature">
        <title>Insights from the genome of the biotrophic fungal plant pathogen Ustilago maydis.</title>
        <authorList>
            <person name="Kamper J."/>
            <person name="Kahmann R."/>
            <person name="Bolker M."/>
            <person name="Ma L.J."/>
            <person name="Brefort T."/>
            <person name="Saville B.J."/>
            <person name="Banuett F."/>
            <person name="Kronstad J.W."/>
            <person name="Gold S.E."/>
            <person name="Muller O."/>
            <person name="Perlin M.H."/>
            <person name="Wosten H.A."/>
            <person name="de Vries R."/>
            <person name="Ruiz-Herrera J."/>
            <person name="Reynaga-Pena C.G."/>
            <person name="Snetselaar K."/>
            <person name="McCann M."/>
            <person name="Perez-Martin J."/>
            <person name="Feldbrugge M."/>
            <person name="Basse C.W."/>
            <person name="Steinberg G."/>
            <person name="Ibeas J.I."/>
            <person name="Holloman W."/>
            <person name="Guzman P."/>
            <person name="Farman M."/>
            <person name="Stajich J.E."/>
            <person name="Sentandreu R."/>
            <person name="Gonzalez-Prieto J.M."/>
            <person name="Kennell J.C."/>
            <person name="Molina L."/>
            <person name="Schirawski J."/>
            <person name="Mendoza-Mendoza A."/>
            <person name="Greilinger D."/>
            <person name="Munch K."/>
            <person name="Rossel N."/>
            <person name="Scherer M."/>
            <person name="Vranes M."/>
            <person name="Ladendorf O."/>
            <person name="Vincon V."/>
            <person name="Fuchs U."/>
            <person name="Sandrock B."/>
            <person name="Meng S."/>
            <person name="Ho E.C."/>
            <person name="Cahill M.J."/>
            <person name="Boyce K.J."/>
            <person name="Klose J."/>
            <person name="Klosterman S.J."/>
            <person name="Deelstra H.J."/>
            <person name="Ortiz-Castellanos L."/>
            <person name="Li W."/>
            <person name="Sanchez-Alonso P."/>
            <person name="Schreier P.H."/>
            <person name="Hauser-Hahn I."/>
            <person name="Vaupel M."/>
            <person name="Koopmann E."/>
            <person name="Friedrich G."/>
            <person name="Voss H."/>
            <person name="Schluter T."/>
            <person name="Margolis J."/>
            <person name="Platt D."/>
            <person name="Swimmer C."/>
            <person name="Gnirke A."/>
            <person name="Chen F."/>
            <person name="Vysotskaia V."/>
            <person name="Mannhaupt G."/>
            <person name="Guldener U."/>
            <person name="Munsterkotter M."/>
            <person name="Haase D."/>
            <person name="Oesterheld M."/>
            <person name="Mewes H.W."/>
            <person name="Mauceli E.W."/>
            <person name="DeCaprio D."/>
            <person name="Wade C.M."/>
            <person name="Butler J."/>
            <person name="Young S."/>
            <person name="Jaffe D.B."/>
            <person name="Calvo S."/>
            <person name="Nusbaum C."/>
            <person name="Galagan J."/>
            <person name="Birren B.W."/>
        </authorList>
    </citation>
    <scope>NUCLEOTIDE SEQUENCE [LARGE SCALE GENOMIC DNA]</scope>
    <source>
        <strain evidence="10">DSM 14603 / FGSC 9021 / UM521</strain>
    </source>
</reference>
<dbReference type="FunFam" id="2.60.260.20:FF:000043">
    <property type="entry name" value="Related to DnaJ homolog subfamily A member 2"/>
    <property type="match status" value="1"/>
</dbReference>
<dbReference type="OMA" id="IVFHIVE"/>
<dbReference type="Gene3D" id="2.60.260.20">
    <property type="entry name" value="Urease metallochaperone UreE, N-terminal domain"/>
    <property type="match status" value="2"/>
</dbReference>
<keyword evidence="3 5" id="KW-0863">Zinc-finger</keyword>
<accession>A0A0D1E888</accession>
<dbReference type="PROSITE" id="PS00636">
    <property type="entry name" value="DNAJ_1"/>
    <property type="match status" value="1"/>
</dbReference>
<dbReference type="GO" id="GO:0009408">
    <property type="term" value="P:response to heat"/>
    <property type="evidence" value="ECO:0007669"/>
    <property type="project" value="InterPro"/>
</dbReference>
<dbReference type="GO" id="GO:0051082">
    <property type="term" value="F:unfolded protein binding"/>
    <property type="evidence" value="ECO:0007669"/>
    <property type="project" value="InterPro"/>
</dbReference>
<feature type="compositionally biased region" description="Gly residues" evidence="6">
    <location>
        <begin position="75"/>
        <end position="84"/>
    </location>
</feature>
<dbReference type="PROSITE" id="PS51188">
    <property type="entry name" value="ZF_CR"/>
    <property type="match status" value="1"/>
</dbReference>
<dbReference type="SUPFAM" id="SSF57938">
    <property type="entry name" value="DnaJ/Hsp40 cysteine-rich domain"/>
    <property type="match status" value="1"/>
</dbReference>
<feature type="region of interest" description="Disordered" evidence="6">
    <location>
        <begin position="64"/>
        <end position="92"/>
    </location>
</feature>
<dbReference type="FunFam" id="1.10.287.110:FF:000041">
    <property type="entry name" value="Chaperone protein DNAj, putative"/>
    <property type="match status" value="1"/>
</dbReference>
<dbReference type="CDD" id="cd10747">
    <property type="entry name" value="DnaJ_C"/>
    <property type="match status" value="1"/>
</dbReference>
<dbReference type="Pfam" id="PF00684">
    <property type="entry name" value="DnaJ_CXXCXGXG"/>
    <property type="match status" value="1"/>
</dbReference>
<dbReference type="Pfam" id="PF01556">
    <property type="entry name" value="DnaJ_C"/>
    <property type="match status" value="1"/>
</dbReference>
<feature type="zinc finger region" description="CR-type" evidence="5">
    <location>
        <begin position="141"/>
        <end position="226"/>
    </location>
</feature>
<evidence type="ECO:0000256" key="4">
    <source>
        <dbReference type="ARBA" id="ARBA00022833"/>
    </source>
</evidence>
<dbReference type="RefSeq" id="XP_011387726.1">
    <property type="nucleotide sequence ID" value="XM_011389424.1"/>
</dbReference>
<name>A0A0D1E888_MYCMD</name>
<keyword evidence="2" id="KW-0677">Repeat</keyword>
<feature type="region of interest" description="Disordered" evidence="6">
    <location>
        <begin position="398"/>
        <end position="434"/>
    </location>
</feature>
<proteinExistence type="inferred from homology"/>
<dbReference type="InterPro" id="IPR012724">
    <property type="entry name" value="DnaJ"/>
</dbReference>
<dbReference type="InterPro" id="IPR018253">
    <property type="entry name" value="DnaJ_domain_CS"/>
</dbReference>
<dbReference type="GO" id="GO:0051087">
    <property type="term" value="F:protein-folding chaperone binding"/>
    <property type="evidence" value="ECO:0000318"/>
    <property type="project" value="GO_Central"/>
</dbReference>
<feature type="domain" description="J" evidence="7">
    <location>
        <begin position="6"/>
        <end position="73"/>
    </location>
</feature>
<dbReference type="HAMAP" id="MF_01152">
    <property type="entry name" value="DnaJ"/>
    <property type="match status" value="1"/>
</dbReference>
<feature type="domain" description="CR-type" evidence="8">
    <location>
        <begin position="141"/>
        <end position="226"/>
    </location>
</feature>
<dbReference type="InterPro" id="IPR036869">
    <property type="entry name" value="J_dom_sf"/>
</dbReference>
<dbReference type="GO" id="GO:0005829">
    <property type="term" value="C:cytosol"/>
    <property type="evidence" value="ECO:0000318"/>
    <property type="project" value="GO_Central"/>
</dbReference>
<evidence type="ECO:0000256" key="2">
    <source>
        <dbReference type="ARBA" id="ARBA00022737"/>
    </source>
</evidence>
<evidence type="ECO:0000313" key="10">
    <source>
        <dbReference type="Proteomes" id="UP000000561"/>
    </source>
</evidence>
<keyword evidence="1 5" id="KW-0479">Metal-binding</keyword>
<dbReference type="eggNOG" id="KOG0712">
    <property type="taxonomic scope" value="Eukaryota"/>
</dbReference>
<dbReference type="SUPFAM" id="SSF46565">
    <property type="entry name" value="Chaperone J-domain"/>
    <property type="match status" value="1"/>
</dbReference>
<evidence type="ECO:0000259" key="7">
    <source>
        <dbReference type="PROSITE" id="PS50076"/>
    </source>
</evidence>
<dbReference type="InParanoid" id="A0A0D1E888"/>
<dbReference type="AlphaFoldDB" id="A0A0D1E888"/>
<dbReference type="FunFam" id="2.10.230.10:FF:000001">
    <property type="entry name" value="DnaJ subfamily A member 2"/>
    <property type="match status" value="1"/>
</dbReference>
<dbReference type="Gene3D" id="2.10.230.10">
    <property type="entry name" value="Heat shock protein DnaJ, cysteine-rich domain"/>
    <property type="match status" value="1"/>
</dbReference>
<dbReference type="GO" id="GO:0042026">
    <property type="term" value="P:protein refolding"/>
    <property type="evidence" value="ECO:0000318"/>
    <property type="project" value="GO_Central"/>
</dbReference>
<dbReference type="InterPro" id="IPR002939">
    <property type="entry name" value="DnaJ_C"/>
</dbReference>
<dbReference type="GeneID" id="23562672"/>
<dbReference type="Pfam" id="PF00226">
    <property type="entry name" value="DnaJ"/>
    <property type="match status" value="1"/>
</dbReference>
<dbReference type="CDD" id="cd06257">
    <property type="entry name" value="DnaJ"/>
    <property type="match status" value="1"/>
</dbReference>
<dbReference type="InterPro" id="IPR001305">
    <property type="entry name" value="HSP_DnaJ_Cys-rich_dom"/>
</dbReference>
<dbReference type="GO" id="GO:0005524">
    <property type="term" value="F:ATP binding"/>
    <property type="evidence" value="ECO:0007669"/>
    <property type="project" value="InterPro"/>
</dbReference>
<keyword evidence="4 5" id="KW-0862">Zinc</keyword>
<evidence type="ECO:0008006" key="11">
    <source>
        <dbReference type="Google" id="ProtNLM"/>
    </source>
</evidence>
<dbReference type="VEuPathDB" id="FungiDB:UMAG_01765"/>
<dbReference type="InterPro" id="IPR001623">
    <property type="entry name" value="DnaJ_domain"/>
</dbReference>
<dbReference type="KEGG" id="uma:UMAG_01765"/>
<evidence type="ECO:0000256" key="1">
    <source>
        <dbReference type="ARBA" id="ARBA00022723"/>
    </source>
</evidence>
<dbReference type="PROSITE" id="PS50076">
    <property type="entry name" value="DNAJ_2"/>
    <property type="match status" value="1"/>
</dbReference>
<dbReference type="Gene3D" id="1.10.287.110">
    <property type="entry name" value="DnaJ domain"/>
    <property type="match status" value="1"/>
</dbReference>
<dbReference type="GO" id="GO:0005634">
    <property type="term" value="C:nucleus"/>
    <property type="evidence" value="ECO:0000318"/>
    <property type="project" value="GO_Central"/>
</dbReference>
<sequence>MVESTHLYDILGVAPDASSADIKKAYRKQSLANHPDKNPEIDPAVANEKFAEINHAYETLSDPDSRAAYDRYGDDGPGGPGGPGGMPPDMDDFLASMFGGGMGMGGMPGMSGMPRGRRPRRTKGEDAVIEYAVTLADLYKGKTAHFNLTKNVICTHCQGSGAKPGLVEKECVKCSGKGSVLQQRSMGNGMIAQSYVECTDCHGEGKKVRDKDRCKKCKGEKTTKAKAKLDVEIEKGMVDGQQIVFKEAADQEPGVKAGDILIELKMQKDKAFEVKGLDLMTTVRLTLVEALLGFSRTVLTHLDGRHLKVLRSKITRPGDVDVIKGEGMPQYRDRNQTKGDLYIRWEVDFPTDAQLASDPAIRQALQSALPPARPDLETTSETIEDQCEPVPAKVEQFGSNQARIPGQGHMNDDGWEDHDEMGGGQGPGMQCAPQ</sequence>
<dbReference type="SMART" id="SM00271">
    <property type="entry name" value="DnaJ"/>
    <property type="match status" value="1"/>
</dbReference>
<evidence type="ECO:0000256" key="6">
    <source>
        <dbReference type="SAM" id="MobiDB-lite"/>
    </source>
</evidence>
<dbReference type="GO" id="GO:0008270">
    <property type="term" value="F:zinc ion binding"/>
    <property type="evidence" value="ECO:0007669"/>
    <property type="project" value="UniProtKB-KW"/>
</dbReference>
<protein>
    <recommendedName>
        <fullName evidence="11">DnaJ homolog subfamily A member 2</fullName>
    </recommendedName>
</protein>